<sequence>MNDTQEAVTACESADSRHRTSLKTTETEGCRSQTAARLPFMLSAALLCARICRAELWNRCHRWRLTEEPAGNDNVSCCNSSILVKKKTGRTPRTLWSDWQQTRLKIEGMML</sequence>
<evidence type="ECO:0000313" key="3">
    <source>
        <dbReference type="Proteomes" id="UP000693946"/>
    </source>
</evidence>
<evidence type="ECO:0000313" key="2">
    <source>
        <dbReference type="EMBL" id="KAG7520032.1"/>
    </source>
</evidence>
<proteinExistence type="predicted"/>
<dbReference type="AlphaFoldDB" id="A0AAV6SU71"/>
<protein>
    <submittedName>
        <fullName evidence="2">Uncharacterized protein</fullName>
    </submittedName>
</protein>
<dbReference type="EMBL" id="JAGKHQ010000003">
    <property type="protein sequence ID" value="KAG7520032.1"/>
    <property type="molecule type" value="Genomic_DNA"/>
</dbReference>
<feature type="region of interest" description="Disordered" evidence="1">
    <location>
        <begin position="8"/>
        <end position="28"/>
    </location>
</feature>
<keyword evidence="3" id="KW-1185">Reference proteome</keyword>
<organism evidence="2 3">
    <name type="scientific">Solea senegalensis</name>
    <name type="common">Senegalese sole</name>
    <dbReference type="NCBI Taxonomy" id="28829"/>
    <lineage>
        <taxon>Eukaryota</taxon>
        <taxon>Metazoa</taxon>
        <taxon>Chordata</taxon>
        <taxon>Craniata</taxon>
        <taxon>Vertebrata</taxon>
        <taxon>Euteleostomi</taxon>
        <taxon>Actinopterygii</taxon>
        <taxon>Neopterygii</taxon>
        <taxon>Teleostei</taxon>
        <taxon>Neoteleostei</taxon>
        <taxon>Acanthomorphata</taxon>
        <taxon>Carangaria</taxon>
        <taxon>Pleuronectiformes</taxon>
        <taxon>Pleuronectoidei</taxon>
        <taxon>Soleidae</taxon>
        <taxon>Solea</taxon>
    </lineage>
</organism>
<dbReference type="Proteomes" id="UP000693946">
    <property type="component" value="Linkage Group LG11"/>
</dbReference>
<evidence type="ECO:0000256" key="1">
    <source>
        <dbReference type="SAM" id="MobiDB-lite"/>
    </source>
</evidence>
<comment type="caution">
    <text evidence="2">The sequence shown here is derived from an EMBL/GenBank/DDBJ whole genome shotgun (WGS) entry which is preliminary data.</text>
</comment>
<accession>A0AAV6SU71</accession>
<gene>
    <name evidence="2" type="ORF">JOB18_021425</name>
</gene>
<reference evidence="2 3" key="1">
    <citation type="journal article" date="2021" name="Sci. Rep.">
        <title>Chromosome anchoring in Senegalese sole (Solea senegalensis) reveals sex-associated markers and genome rearrangements in flatfish.</title>
        <authorList>
            <person name="Guerrero-Cozar I."/>
            <person name="Gomez-Garrido J."/>
            <person name="Berbel C."/>
            <person name="Martinez-Blanch J.F."/>
            <person name="Alioto T."/>
            <person name="Claros M.G."/>
            <person name="Gagnaire P.A."/>
            <person name="Manchado M."/>
        </authorList>
    </citation>
    <scope>NUCLEOTIDE SEQUENCE [LARGE SCALE GENOMIC DNA]</scope>
    <source>
        <strain evidence="2">Sse05_10M</strain>
    </source>
</reference>
<name>A0AAV6SU71_SOLSE</name>